<organism evidence="1 2">
    <name type="scientific">Liparis tanakae</name>
    <name type="common">Tanaka's snailfish</name>
    <dbReference type="NCBI Taxonomy" id="230148"/>
    <lineage>
        <taxon>Eukaryota</taxon>
        <taxon>Metazoa</taxon>
        <taxon>Chordata</taxon>
        <taxon>Craniata</taxon>
        <taxon>Vertebrata</taxon>
        <taxon>Euteleostomi</taxon>
        <taxon>Actinopterygii</taxon>
        <taxon>Neopterygii</taxon>
        <taxon>Teleostei</taxon>
        <taxon>Neoteleostei</taxon>
        <taxon>Acanthomorphata</taxon>
        <taxon>Eupercaria</taxon>
        <taxon>Perciformes</taxon>
        <taxon>Cottioidei</taxon>
        <taxon>Cottales</taxon>
        <taxon>Liparidae</taxon>
        <taxon>Liparis</taxon>
    </lineage>
</organism>
<evidence type="ECO:0000313" key="1">
    <source>
        <dbReference type="EMBL" id="TNN70562.1"/>
    </source>
</evidence>
<dbReference type="Proteomes" id="UP000314294">
    <property type="component" value="Unassembled WGS sequence"/>
</dbReference>
<dbReference type="EMBL" id="SRLO01000161">
    <property type="protein sequence ID" value="TNN70562.1"/>
    <property type="molecule type" value="Genomic_DNA"/>
</dbReference>
<name>A0A4Z2I008_9TELE</name>
<comment type="caution">
    <text evidence="1">The sequence shown here is derived from an EMBL/GenBank/DDBJ whole genome shotgun (WGS) entry which is preliminary data.</text>
</comment>
<sequence length="114" mass="12766">MKSIKKYGIKKTPKKDTSCPFGLTEAGCSSAEPHLTLEATPEDGGCSRHWLAALHDGLFKGFGKTIPLKIIKEHDYRLVFFWSLDLGVQTPEDGRTGGREDGRTVFLRWDQQLT</sequence>
<proteinExistence type="predicted"/>
<gene>
    <name evidence="1" type="ORF">EYF80_019146</name>
</gene>
<dbReference type="AlphaFoldDB" id="A0A4Z2I008"/>
<reference evidence="1 2" key="1">
    <citation type="submission" date="2019-03" db="EMBL/GenBank/DDBJ databases">
        <title>First draft genome of Liparis tanakae, snailfish: a comprehensive survey of snailfish specific genes.</title>
        <authorList>
            <person name="Kim W."/>
            <person name="Song I."/>
            <person name="Jeong J.-H."/>
            <person name="Kim D."/>
            <person name="Kim S."/>
            <person name="Ryu S."/>
            <person name="Song J.Y."/>
            <person name="Lee S.K."/>
        </authorList>
    </citation>
    <scope>NUCLEOTIDE SEQUENCE [LARGE SCALE GENOMIC DNA]</scope>
    <source>
        <tissue evidence="1">Muscle</tissue>
    </source>
</reference>
<evidence type="ECO:0000313" key="2">
    <source>
        <dbReference type="Proteomes" id="UP000314294"/>
    </source>
</evidence>
<keyword evidence="2" id="KW-1185">Reference proteome</keyword>
<accession>A0A4Z2I008</accession>
<protein>
    <submittedName>
        <fullName evidence="1">Uncharacterized protein</fullName>
    </submittedName>
</protein>